<evidence type="ECO:0000256" key="8">
    <source>
        <dbReference type="SAM" id="Coils"/>
    </source>
</evidence>
<dbReference type="Pfam" id="PF06777">
    <property type="entry name" value="HBB"/>
    <property type="match status" value="1"/>
</dbReference>
<reference evidence="10 11" key="1">
    <citation type="journal article" date="2020" name="Cell">
        <title>Large-Scale Comparative Analyses of Tick Genomes Elucidate Their Genetic Diversity and Vector Capacities.</title>
        <authorList>
            <consortium name="Tick Genome and Microbiome Consortium (TIGMIC)"/>
            <person name="Jia N."/>
            <person name="Wang J."/>
            <person name="Shi W."/>
            <person name="Du L."/>
            <person name="Sun Y."/>
            <person name="Zhan W."/>
            <person name="Jiang J.F."/>
            <person name="Wang Q."/>
            <person name="Zhang B."/>
            <person name="Ji P."/>
            <person name="Bell-Sakyi L."/>
            <person name="Cui X.M."/>
            <person name="Yuan T.T."/>
            <person name="Jiang B.G."/>
            <person name="Yang W.F."/>
            <person name="Lam T.T."/>
            <person name="Chang Q.C."/>
            <person name="Ding S.J."/>
            <person name="Wang X.J."/>
            <person name="Zhu J.G."/>
            <person name="Ruan X.D."/>
            <person name="Zhao L."/>
            <person name="Wei J.T."/>
            <person name="Ye R.Z."/>
            <person name="Que T.C."/>
            <person name="Du C.H."/>
            <person name="Zhou Y.H."/>
            <person name="Cheng J.X."/>
            <person name="Dai P.F."/>
            <person name="Guo W.B."/>
            <person name="Han X.H."/>
            <person name="Huang E.J."/>
            <person name="Li L.F."/>
            <person name="Wei W."/>
            <person name="Gao Y.C."/>
            <person name="Liu J.Z."/>
            <person name="Shao H.Z."/>
            <person name="Wang X."/>
            <person name="Wang C.C."/>
            <person name="Yang T.C."/>
            <person name="Huo Q.B."/>
            <person name="Li W."/>
            <person name="Chen H.Y."/>
            <person name="Chen S.E."/>
            <person name="Zhou L.G."/>
            <person name="Ni X.B."/>
            <person name="Tian J.H."/>
            <person name="Sheng Y."/>
            <person name="Liu T."/>
            <person name="Pan Y.S."/>
            <person name="Xia L.Y."/>
            <person name="Li J."/>
            <person name="Zhao F."/>
            <person name="Cao W.C."/>
        </authorList>
    </citation>
    <scope>NUCLEOTIDE SEQUENCE [LARGE SCALE GENOMIC DNA]</scope>
    <source>
        <strain evidence="10">HaeL-2018</strain>
    </source>
</reference>
<keyword evidence="2" id="KW-0408">Iron</keyword>
<sequence length="145" mass="16830">MVVYYLAGYVHKKITKTIACEQCCALLPASPDKFNSKETQLNQRRLTELRLKEQDTEKLRTEYEQLLEGLREAREAREADLILANPVLPDEVLQEAVPGNIRLAEHFVGFLRRLLEYVKMRMRSQHMVQESPAAFLKDILQKVTT</sequence>
<dbReference type="AlphaFoldDB" id="A0A9J6G0G7"/>
<keyword evidence="2" id="KW-0411">Iron-sulfur</keyword>
<dbReference type="GO" id="GO:0043139">
    <property type="term" value="F:5'-3' DNA helicase activity"/>
    <property type="evidence" value="ECO:0007669"/>
    <property type="project" value="UniProtKB-EC"/>
</dbReference>
<comment type="caution">
    <text evidence="10">The sequence shown here is derived from an EMBL/GenBank/DDBJ whole genome shotgun (WGS) entry which is preliminary data.</text>
</comment>
<evidence type="ECO:0000256" key="5">
    <source>
        <dbReference type="ARBA" id="ARBA00023204"/>
    </source>
</evidence>
<comment type="cofactor">
    <cofactor evidence="1">
        <name>[4Fe-4S] cluster</name>
        <dbReference type="ChEBI" id="CHEBI:49883"/>
    </cofactor>
</comment>
<keyword evidence="5" id="KW-0234">DNA repair</keyword>
<feature type="domain" description="Helical and beta-bridge" evidence="9">
    <location>
        <begin position="50"/>
        <end position="143"/>
    </location>
</feature>
<name>A0A9J6G0G7_HAELO</name>
<evidence type="ECO:0000256" key="1">
    <source>
        <dbReference type="ARBA" id="ARBA00001966"/>
    </source>
</evidence>
<dbReference type="OrthoDB" id="272481at2759"/>
<protein>
    <recommendedName>
        <fullName evidence="6">DNA 5'-3' helicase</fullName>
        <ecNumber evidence="6">5.6.2.3</ecNumber>
    </recommendedName>
</protein>
<evidence type="ECO:0000313" key="11">
    <source>
        <dbReference type="Proteomes" id="UP000821853"/>
    </source>
</evidence>
<keyword evidence="8" id="KW-0175">Coiled coil</keyword>
<evidence type="ECO:0000313" key="10">
    <source>
        <dbReference type="EMBL" id="KAH9368467.1"/>
    </source>
</evidence>
<evidence type="ECO:0000259" key="9">
    <source>
        <dbReference type="Pfam" id="PF06777"/>
    </source>
</evidence>
<evidence type="ECO:0000256" key="6">
    <source>
        <dbReference type="ARBA" id="ARBA00044969"/>
    </source>
</evidence>
<evidence type="ECO:0000256" key="7">
    <source>
        <dbReference type="ARBA" id="ARBA00048954"/>
    </source>
</evidence>
<evidence type="ECO:0000256" key="2">
    <source>
        <dbReference type="ARBA" id="ARBA00022485"/>
    </source>
</evidence>
<gene>
    <name evidence="10" type="ORF">HPB48_012603</name>
</gene>
<evidence type="ECO:0000256" key="4">
    <source>
        <dbReference type="ARBA" id="ARBA00023125"/>
    </source>
</evidence>
<keyword evidence="11" id="KW-1185">Reference proteome</keyword>
<feature type="coiled-coil region" evidence="8">
    <location>
        <begin position="53"/>
        <end position="80"/>
    </location>
</feature>
<dbReference type="Proteomes" id="UP000821853">
    <property type="component" value="Chromosome 2"/>
</dbReference>
<keyword evidence="2" id="KW-0479">Metal-binding</keyword>
<dbReference type="VEuPathDB" id="VectorBase:HLOH_054321"/>
<dbReference type="GO" id="GO:0051539">
    <property type="term" value="F:4 iron, 4 sulfur cluster binding"/>
    <property type="evidence" value="ECO:0007669"/>
    <property type="project" value="UniProtKB-KW"/>
</dbReference>
<organism evidence="10 11">
    <name type="scientific">Haemaphysalis longicornis</name>
    <name type="common">Bush tick</name>
    <dbReference type="NCBI Taxonomy" id="44386"/>
    <lineage>
        <taxon>Eukaryota</taxon>
        <taxon>Metazoa</taxon>
        <taxon>Ecdysozoa</taxon>
        <taxon>Arthropoda</taxon>
        <taxon>Chelicerata</taxon>
        <taxon>Arachnida</taxon>
        <taxon>Acari</taxon>
        <taxon>Parasitiformes</taxon>
        <taxon>Ixodida</taxon>
        <taxon>Ixodoidea</taxon>
        <taxon>Ixodidae</taxon>
        <taxon>Haemaphysalinae</taxon>
        <taxon>Haemaphysalis</taxon>
    </lineage>
</organism>
<dbReference type="EC" id="5.6.2.3" evidence="6"/>
<proteinExistence type="predicted"/>
<dbReference type="EMBL" id="JABSTR010000004">
    <property type="protein sequence ID" value="KAH9368467.1"/>
    <property type="molecule type" value="Genomic_DNA"/>
</dbReference>
<accession>A0A9J6G0G7</accession>
<evidence type="ECO:0000256" key="3">
    <source>
        <dbReference type="ARBA" id="ARBA00022763"/>
    </source>
</evidence>
<dbReference type="GO" id="GO:0006281">
    <property type="term" value="P:DNA repair"/>
    <property type="evidence" value="ECO:0007669"/>
    <property type="project" value="UniProtKB-KW"/>
</dbReference>
<dbReference type="GO" id="GO:0003677">
    <property type="term" value="F:DNA binding"/>
    <property type="evidence" value="ECO:0007669"/>
    <property type="project" value="UniProtKB-KW"/>
</dbReference>
<dbReference type="InterPro" id="IPR010643">
    <property type="entry name" value="HBB"/>
</dbReference>
<keyword evidence="2" id="KW-0004">4Fe-4S</keyword>
<keyword evidence="3" id="KW-0227">DNA damage</keyword>
<comment type="catalytic activity">
    <reaction evidence="7">
        <text>ATP + H2O = ADP + phosphate + H(+)</text>
        <dbReference type="Rhea" id="RHEA:13065"/>
        <dbReference type="ChEBI" id="CHEBI:15377"/>
        <dbReference type="ChEBI" id="CHEBI:15378"/>
        <dbReference type="ChEBI" id="CHEBI:30616"/>
        <dbReference type="ChEBI" id="CHEBI:43474"/>
        <dbReference type="ChEBI" id="CHEBI:456216"/>
        <dbReference type="EC" id="5.6.2.3"/>
    </reaction>
</comment>
<keyword evidence="4" id="KW-0238">DNA-binding</keyword>